<dbReference type="PANTHER" id="PTHR12308">
    <property type="entry name" value="ANOCTAMIN"/>
    <property type="match status" value="1"/>
</dbReference>
<keyword evidence="6 8" id="KW-0472">Membrane</keyword>
<dbReference type="Pfam" id="PF04547">
    <property type="entry name" value="Anoctamin"/>
    <property type="match status" value="1"/>
</dbReference>
<comment type="subcellular location">
    <subcellularLocation>
        <location evidence="1">Cell membrane</location>
        <topology evidence="1">Multi-pass membrane protein</topology>
    </subcellularLocation>
    <subcellularLocation>
        <location evidence="8">Membrane</location>
        <topology evidence="8">Multi-pass membrane protein</topology>
    </subcellularLocation>
</comment>
<evidence type="ECO:0000256" key="2">
    <source>
        <dbReference type="ARBA" id="ARBA00009671"/>
    </source>
</evidence>
<dbReference type="GO" id="GO:0046983">
    <property type="term" value="F:protein dimerization activity"/>
    <property type="evidence" value="ECO:0007669"/>
    <property type="project" value="InterPro"/>
</dbReference>
<feature type="transmembrane region" description="Helical" evidence="8">
    <location>
        <begin position="947"/>
        <end position="977"/>
    </location>
</feature>
<gene>
    <name evidence="12" type="ORF">TR128201</name>
</gene>
<evidence type="ECO:0000256" key="3">
    <source>
        <dbReference type="ARBA" id="ARBA00022475"/>
    </source>
</evidence>
<feature type="domain" description="Anoctamin dimerisation" evidence="11">
    <location>
        <begin position="296"/>
        <end position="378"/>
    </location>
</feature>
<keyword evidence="4 8" id="KW-0812">Transmembrane</keyword>
<dbReference type="GO" id="GO:0005254">
    <property type="term" value="F:chloride channel activity"/>
    <property type="evidence" value="ECO:0007669"/>
    <property type="project" value="TreeGrafter"/>
</dbReference>
<dbReference type="InterPro" id="IPR032394">
    <property type="entry name" value="Anoct_dimer"/>
</dbReference>
<dbReference type="Pfam" id="PF16178">
    <property type="entry name" value="Anoct_dimer"/>
    <property type="match status" value="3"/>
</dbReference>
<evidence type="ECO:0000256" key="6">
    <source>
        <dbReference type="ARBA" id="ARBA00023136"/>
    </source>
</evidence>
<evidence type="ECO:0000259" key="11">
    <source>
        <dbReference type="Pfam" id="PF16178"/>
    </source>
</evidence>
<feature type="transmembrane region" description="Helical" evidence="8">
    <location>
        <begin position="469"/>
        <end position="486"/>
    </location>
</feature>
<feature type="non-terminal residue" evidence="12">
    <location>
        <position position="1066"/>
    </location>
</feature>
<feature type="transmembrane region" description="Helical" evidence="8">
    <location>
        <begin position="392"/>
        <end position="419"/>
    </location>
</feature>
<evidence type="ECO:0000256" key="8">
    <source>
        <dbReference type="RuleBase" id="RU280814"/>
    </source>
</evidence>
<dbReference type="AlphaFoldDB" id="A0A0X3P2Y5"/>
<sequence>MASSQAIAKHLFRTYVLQDASGDPLFNVDGCEYYSKSPEMFFRDGKRRIDFVIAYKKGQNSDDKEAKRFAFLSALAAQMIEIEVEDCHGNILASTGPAGKESDHSAAKLRLIEQEESAAREAVYDAIETNESNKSIQALEQDILAIQDLVFIKLHIAWTTLTRVAEVLQFRKPLKQKHLQRLSVNELTDCCRCLKPDPKEVKKLPTPYTAPFSRGRLYLFEIPKDYDEFFTPTERSVAVDFVLRRTGTARSSNLDNTRKGAGSKLPPVDTVSEKDVEMEVKSGARPEDIKLATAGKVDLGIDKLLNEGVFQAAFPLHEPSVDMLHLLMTKEQDQLAEEHGLTGSDSPKARKHENEMNMRIMLTEQWANLRKMFKYQPLDYVRLYFGESVALYFAWLGLYTTWLLPIGIFGLVIFCLGAIDISDDTQIEDVCQRGSQYVMCPPCNVKGCKFWYLNTSCFATKMTHLVDNGGTVAFAIIMALWATMFMERWKRYQNVLAYQWNVQNLEPVDEPPRPEFLALLDKRGYRSEINPVTGREEPVIPFWSRKVPILFITYAAVLFGVVLCLACLLGVIFYRLVIRVILLQNENAFVNSLAGIITTITSSCINLACIFVLKLVYDRVAVVMTNLENHRTQSEYDDSLTLKLYLLQFVNYYSSIFYIAFIQGTTAAIPGDDSVAIRSSGCDGGNCLFQLFIQLAIIMVGKQFLNFVTENTIPPIKRFIKVLLARRTAKKKLERQAAIRAAASSAGGPYGSLEPNAPSVPSAAEELAAAKQIATMYNCRSNYTLIDAGSRPLFEEYLEMLIQYGFITMFVPAFPVAPLFALLNNMFEIRTDASKFLRVLRRPVIKREKTIGIWFSILDVLSSIAIRTNACLIAFTTGFINRLVYVLYYSPTASMAGYTNFSLSYMSADRFTAPRSNRDILNGSLYCRYPDLRQAPWDPQPYEYLPAFWHILAIKFAFVFAFENVAIILTSMIATFIPDIPGRLSVVARHEARVINELILRGEIEDEEDKRAPEDLPPTTQPPIQFYNYEHPEYNPVEVGFTVSLVVPGRSSNCSTKASPSLPSVG</sequence>
<evidence type="ECO:0000256" key="5">
    <source>
        <dbReference type="ARBA" id="ARBA00022989"/>
    </source>
</evidence>
<name>A0A0X3P2Y5_SCHSO</name>
<feature type="transmembrane region" description="Helical" evidence="8">
    <location>
        <begin position="687"/>
        <end position="705"/>
    </location>
</feature>
<dbReference type="EMBL" id="GEEE01017017">
    <property type="protein sequence ID" value="JAP46208.1"/>
    <property type="molecule type" value="Transcribed_RNA"/>
</dbReference>
<reference evidence="12" key="1">
    <citation type="submission" date="2016-01" db="EMBL/GenBank/DDBJ databases">
        <title>Reference transcriptome for the parasite Schistocephalus solidus: insights into the molecular evolution of parasitism.</title>
        <authorList>
            <person name="Hebert F.O."/>
            <person name="Grambauer S."/>
            <person name="Barber I."/>
            <person name="Landry C.R."/>
            <person name="Aubin-Horth N."/>
        </authorList>
    </citation>
    <scope>NUCLEOTIDE SEQUENCE</scope>
</reference>
<protein>
    <recommendedName>
        <fullName evidence="8">Anoctamin</fullName>
    </recommendedName>
</protein>
<organism evidence="12">
    <name type="scientific">Schistocephalus solidus</name>
    <name type="common">Tapeworm</name>
    <dbReference type="NCBI Taxonomy" id="70667"/>
    <lineage>
        <taxon>Eukaryota</taxon>
        <taxon>Metazoa</taxon>
        <taxon>Spiralia</taxon>
        <taxon>Lophotrochozoa</taxon>
        <taxon>Platyhelminthes</taxon>
        <taxon>Cestoda</taxon>
        <taxon>Eucestoda</taxon>
        <taxon>Diphyllobothriidea</taxon>
        <taxon>Diphyllobothriidae</taxon>
        <taxon>Schistocephalus</taxon>
    </lineage>
</organism>
<feature type="domain" description="Anoctamin transmembrane" evidence="10">
    <location>
        <begin position="381"/>
        <end position="985"/>
    </location>
</feature>
<keyword evidence="7" id="KW-0325">Glycoprotein</keyword>
<dbReference type="InterPro" id="IPR049452">
    <property type="entry name" value="Anoctamin_TM"/>
</dbReference>
<proteinExistence type="inferred from homology"/>
<feature type="transmembrane region" description="Helical" evidence="8">
    <location>
        <begin position="549"/>
        <end position="573"/>
    </location>
</feature>
<keyword evidence="5 8" id="KW-1133">Transmembrane helix</keyword>
<feature type="transmembrane region" description="Helical" evidence="8">
    <location>
        <begin position="851"/>
        <end position="880"/>
    </location>
</feature>
<feature type="transmembrane region" description="Helical" evidence="8">
    <location>
        <begin position="593"/>
        <end position="617"/>
    </location>
</feature>
<feature type="transmembrane region" description="Helical" evidence="8">
    <location>
        <begin position="801"/>
        <end position="823"/>
    </location>
</feature>
<dbReference type="InterPro" id="IPR007632">
    <property type="entry name" value="Anoctamin"/>
</dbReference>
<feature type="domain" description="Anoctamin dimerisation" evidence="11">
    <location>
        <begin position="144"/>
        <end position="247"/>
    </location>
</feature>
<feature type="region of interest" description="Disordered" evidence="9">
    <location>
        <begin position="252"/>
        <end position="273"/>
    </location>
</feature>
<comment type="similarity">
    <text evidence="2 8">Belongs to the anoctamin family.</text>
</comment>
<evidence type="ECO:0000256" key="4">
    <source>
        <dbReference type="ARBA" id="ARBA00022692"/>
    </source>
</evidence>
<evidence type="ECO:0000256" key="1">
    <source>
        <dbReference type="ARBA" id="ARBA00004651"/>
    </source>
</evidence>
<dbReference type="PANTHER" id="PTHR12308:SF83">
    <property type="entry name" value="ANOCTAMIN"/>
    <property type="match status" value="1"/>
</dbReference>
<evidence type="ECO:0000259" key="10">
    <source>
        <dbReference type="Pfam" id="PF04547"/>
    </source>
</evidence>
<dbReference type="GO" id="GO:0005886">
    <property type="term" value="C:plasma membrane"/>
    <property type="evidence" value="ECO:0007669"/>
    <property type="project" value="UniProtKB-SubCell"/>
</dbReference>
<evidence type="ECO:0000256" key="7">
    <source>
        <dbReference type="ARBA" id="ARBA00023180"/>
    </source>
</evidence>
<accession>A0A0X3P2Y5</accession>
<evidence type="ECO:0000256" key="9">
    <source>
        <dbReference type="SAM" id="MobiDB-lite"/>
    </source>
</evidence>
<feature type="domain" description="Anoctamin dimerisation" evidence="11">
    <location>
        <begin position="41"/>
        <end position="88"/>
    </location>
</feature>
<evidence type="ECO:0000313" key="12">
    <source>
        <dbReference type="EMBL" id="JAP46208.1"/>
    </source>
</evidence>
<keyword evidence="3" id="KW-1003">Cell membrane</keyword>